<dbReference type="EMBL" id="BRXW01000773">
    <property type="protein sequence ID" value="GMH76676.1"/>
    <property type="molecule type" value="Genomic_DNA"/>
</dbReference>
<reference evidence="2" key="1">
    <citation type="journal article" date="2023" name="Commun. Biol.">
        <title>Genome analysis of Parmales, the sister group of diatoms, reveals the evolutionary specialization of diatoms from phago-mixotrophs to photoautotrophs.</title>
        <authorList>
            <person name="Ban H."/>
            <person name="Sato S."/>
            <person name="Yoshikawa S."/>
            <person name="Yamada K."/>
            <person name="Nakamura Y."/>
            <person name="Ichinomiya M."/>
            <person name="Sato N."/>
            <person name="Blanc-Mathieu R."/>
            <person name="Endo H."/>
            <person name="Kuwata A."/>
            <person name="Ogata H."/>
        </authorList>
    </citation>
    <scope>NUCLEOTIDE SEQUENCE [LARGE SCALE GENOMIC DNA]</scope>
    <source>
        <strain evidence="2">NIES 3700</strain>
    </source>
</reference>
<sequence>MFDMNLIKSTISSSPLKLGPPISKPFLNRKILGLWCPIMIDSKIVSGVIDGEKENVNPMLSCRLNLSPDFLCKIERTGGRVMGVKNHYGWFDKHLEEGESLTIRFFGDDNKEDFVFKAKGSNEVVEVGNGVRVGGIEYISEYVMVGGGGRDVWMKVEEEERERFLEELRTKEEVMMVTA</sequence>
<protein>
    <submittedName>
        <fullName evidence="1">Uncharacterized protein</fullName>
    </submittedName>
</protein>
<dbReference type="AlphaFoldDB" id="A0A9W7ASC9"/>
<gene>
    <name evidence="1" type="ORF">TrLO_g9465</name>
</gene>
<evidence type="ECO:0000313" key="2">
    <source>
        <dbReference type="Proteomes" id="UP001165122"/>
    </source>
</evidence>
<accession>A0A9W7ASC9</accession>
<proteinExistence type="predicted"/>
<name>A0A9W7ASC9_9STRA</name>
<comment type="caution">
    <text evidence="1">The sequence shown here is derived from an EMBL/GenBank/DDBJ whole genome shotgun (WGS) entry which is preliminary data.</text>
</comment>
<organism evidence="1 2">
    <name type="scientific">Triparma laevis f. longispina</name>
    <dbReference type="NCBI Taxonomy" id="1714387"/>
    <lineage>
        <taxon>Eukaryota</taxon>
        <taxon>Sar</taxon>
        <taxon>Stramenopiles</taxon>
        <taxon>Ochrophyta</taxon>
        <taxon>Bolidophyceae</taxon>
        <taxon>Parmales</taxon>
        <taxon>Triparmaceae</taxon>
        <taxon>Triparma</taxon>
    </lineage>
</organism>
<dbReference type="Proteomes" id="UP001165122">
    <property type="component" value="Unassembled WGS sequence"/>
</dbReference>
<keyword evidence="2" id="KW-1185">Reference proteome</keyword>
<evidence type="ECO:0000313" key="1">
    <source>
        <dbReference type="EMBL" id="GMH76676.1"/>
    </source>
</evidence>